<dbReference type="InterPro" id="IPR020556">
    <property type="entry name" value="Amidase_CS"/>
</dbReference>
<evidence type="ECO:0000313" key="2">
    <source>
        <dbReference type="EMBL" id="OIR13474.1"/>
    </source>
</evidence>
<dbReference type="AlphaFoldDB" id="A0A1J5SY27"/>
<comment type="caution">
    <text evidence="2">The sequence shown here is derived from an EMBL/GenBank/DDBJ whole genome shotgun (WGS) entry which is preliminary data.</text>
</comment>
<dbReference type="Pfam" id="PF01425">
    <property type="entry name" value="Amidase"/>
    <property type="match status" value="1"/>
</dbReference>
<proteinExistence type="predicted"/>
<sequence length="404" mass="42809">MIDEVGRRVARALDETQRRAVLADLFEAPDDESDESSGTDGPLAGVPFLVKDLFDVRGLMTRAGSGFLAEARPPADSDSALVRAFRAAGATLAGKTHLYEFACGLTGENPFFGNCANPLAPDRTTGGSSSGSAAAVAAGIVPIAIGTDTGGSVRLPAAHCGLYGYRHIPGHPWIRDAFPLAPSCDAAGWFTASAADMVEVLKTLLKPAETAGTLRGVYLDYGRLDAEVRDACRARAVELIPNDDPETVRELTASFAGATVAYSVLTSIEAAAIHAPWLDTMKDRYSPAVWQRIERGRRWPAAEIREAEAIRTRLVRTLGSYFQTHDVLLLPAAPSPAPRHEECAGYDRTRILDLTAPASLAGLPALTFPLRLANGLSVGLQAILRAPDDPAALRLLRAFDAGAA</sequence>
<dbReference type="SUPFAM" id="SSF75304">
    <property type="entry name" value="Amidase signature (AS) enzymes"/>
    <property type="match status" value="1"/>
</dbReference>
<dbReference type="GO" id="GO:0018750">
    <property type="term" value="F:biuret amidohydrolase activity"/>
    <property type="evidence" value="ECO:0007669"/>
    <property type="project" value="UniProtKB-EC"/>
</dbReference>
<dbReference type="PANTHER" id="PTHR11895">
    <property type="entry name" value="TRANSAMIDASE"/>
    <property type="match status" value="1"/>
</dbReference>
<protein>
    <submittedName>
        <fullName evidence="2">Biuret hydrolase</fullName>
        <ecNumber evidence="2">3.5.1.84</ecNumber>
    </submittedName>
</protein>
<dbReference type="InterPro" id="IPR036928">
    <property type="entry name" value="AS_sf"/>
</dbReference>
<name>A0A1J5SY27_9ZZZZ</name>
<dbReference type="Gene3D" id="3.90.1300.10">
    <property type="entry name" value="Amidase signature (AS) domain"/>
    <property type="match status" value="1"/>
</dbReference>
<feature type="domain" description="Amidase" evidence="1">
    <location>
        <begin position="33"/>
        <end position="389"/>
    </location>
</feature>
<dbReference type="InterPro" id="IPR023631">
    <property type="entry name" value="Amidase_dom"/>
</dbReference>
<keyword evidence="2" id="KW-0378">Hydrolase</keyword>
<dbReference type="EC" id="3.5.1.84" evidence="2"/>
<dbReference type="PANTHER" id="PTHR11895:SF7">
    <property type="entry name" value="GLUTAMYL-TRNA(GLN) AMIDOTRANSFERASE SUBUNIT A, MITOCHONDRIAL"/>
    <property type="match status" value="1"/>
</dbReference>
<accession>A0A1J5SY27</accession>
<organism evidence="2">
    <name type="scientific">mine drainage metagenome</name>
    <dbReference type="NCBI Taxonomy" id="410659"/>
    <lineage>
        <taxon>unclassified sequences</taxon>
        <taxon>metagenomes</taxon>
        <taxon>ecological metagenomes</taxon>
    </lineage>
</organism>
<dbReference type="InterPro" id="IPR000120">
    <property type="entry name" value="Amidase"/>
</dbReference>
<reference evidence="2" key="1">
    <citation type="submission" date="2016-10" db="EMBL/GenBank/DDBJ databases">
        <title>Sequence of Gallionella enrichment culture.</title>
        <authorList>
            <person name="Poehlein A."/>
            <person name="Muehling M."/>
            <person name="Daniel R."/>
        </authorList>
    </citation>
    <scope>NUCLEOTIDE SEQUENCE</scope>
</reference>
<dbReference type="EMBL" id="MLJW01000014">
    <property type="protein sequence ID" value="OIR13474.1"/>
    <property type="molecule type" value="Genomic_DNA"/>
</dbReference>
<dbReference type="PROSITE" id="PS00571">
    <property type="entry name" value="AMIDASES"/>
    <property type="match status" value="1"/>
</dbReference>
<gene>
    <name evidence="2" type="primary">atzE_1</name>
    <name evidence="2" type="ORF">GALL_52900</name>
</gene>
<evidence type="ECO:0000259" key="1">
    <source>
        <dbReference type="Pfam" id="PF01425"/>
    </source>
</evidence>